<evidence type="ECO:0000256" key="12">
    <source>
        <dbReference type="SAM" id="MobiDB-lite"/>
    </source>
</evidence>
<keyword evidence="6 11" id="KW-0378">Hydrolase</keyword>
<dbReference type="SUPFAM" id="SSF54001">
    <property type="entry name" value="Cysteine proteinases"/>
    <property type="match status" value="1"/>
</dbReference>
<dbReference type="GO" id="GO:0015031">
    <property type="term" value="P:protein transport"/>
    <property type="evidence" value="ECO:0007669"/>
    <property type="project" value="UniProtKB-KW"/>
</dbReference>
<feature type="region of interest" description="Disordered" evidence="12">
    <location>
        <begin position="390"/>
        <end position="409"/>
    </location>
</feature>
<accession>A0A0X3Q313</accession>
<evidence type="ECO:0000256" key="4">
    <source>
        <dbReference type="ARBA" id="ARBA00022490"/>
    </source>
</evidence>
<reference evidence="14" key="1">
    <citation type="submission" date="2016-01" db="EMBL/GenBank/DDBJ databases">
        <title>Reference transcriptome for the parasite Schistocephalus solidus: insights into the molecular evolution of parasitism.</title>
        <authorList>
            <person name="Hebert F.O."/>
            <person name="Grambauer S."/>
            <person name="Barber I."/>
            <person name="Landry C.R."/>
            <person name="Aubin-Horth N."/>
        </authorList>
    </citation>
    <scope>NUCLEOTIDE SEQUENCE</scope>
</reference>
<evidence type="ECO:0000259" key="13">
    <source>
        <dbReference type="Pfam" id="PF03416"/>
    </source>
</evidence>
<proteinExistence type="inferred from homology"/>
<dbReference type="PANTHER" id="PTHR22624">
    <property type="entry name" value="CYSTEINE PROTEASE ATG4"/>
    <property type="match status" value="1"/>
</dbReference>
<dbReference type="AlphaFoldDB" id="A0A0X3Q313"/>
<dbReference type="Pfam" id="PF03416">
    <property type="entry name" value="Peptidase_C54"/>
    <property type="match status" value="1"/>
</dbReference>
<evidence type="ECO:0000313" key="14">
    <source>
        <dbReference type="EMBL" id="JAP58208.1"/>
    </source>
</evidence>
<comment type="subcellular location">
    <subcellularLocation>
        <location evidence="1 11">Cytoplasm</location>
    </subcellularLocation>
</comment>
<sequence>MLPRTSPASIDGGFSLRSSSKSASDVSHGVGDHLRAAWNQIRFGWVLSVAPTFARSVPIYFLGRRYMDIKDGDKRPIRCGPLDGDVDDFLRDFFSRLWFTYRGAFDPLPLPAPMQSDAQVGSPLTSTAEFRRSISLSETSPDLPTTVYASWIAPSQRRKVRNGAASQSVTSPSPSRIPLSLRTSDAGWGCMLRSGQMLLAQALVIHFLGRNWVYSRQHIHPASHPSSWYHRQIIRWFGDTPAASSPFSIHRLVQASGSPPGACLGPATLCRALVISMALAGQMEPLLREIEIYLARDRVICTEEVLDLFNNCPHPSPSSDGEGYSFTDHTGNYRPADTNEVETRCQSAETRQSPHPSITSASSIGSFLLVDPVDVQVDEGHLVDARAQSADTTIHPQASTTPIHPPVTAAVAPPLPARRLRRGLLLLVPMRLGAGSRIDTLYTSTFLHLLRDPACVGAVGGRPRHSVYMTGSQNDRLIYLDPHLYQETVSVEGQFFNPSSWHCSTPRLMPIKHLDPSCAFGFYCGSRMELVQLLERLPRISELRSPHRSNTRLIEVVSASQATYLFSPPVTSLPIVHAPSLVKDSSHSYSYPPIDDSGEHFDDHRQHFQKRDEVFL</sequence>
<dbReference type="GO" id="GO:0016485">
    <property type="term" value="P:protein processing"/>
    <property type="evidence" value="ECO:0007669"/>
    <property type="project" value="TreeGrafter"/>
</dbReference>
<evidence type="ECO:0000256" key="5">
    <source>
        <dbReference type="ARBA" id="ARBA00022670"/>
    </source>
</evidence>
<dbReference type="InterPro" id="IPR038765">
    <property type="entry name" value="Papain-like_cys_pep_sf"/>
</dbReference>
<feature type="domain" description="Peptidase C54 catalytic" evidence="13">
    <location>
        <begin position="87"/>
        <end position="535"/>
    </location>
</feature>
<evidence type="ECO:0000256" key="6">
    <source>
        <dbReference type="ARBA" id="ARBA00022801"/>
    </source>
</evidence>
<dbReference type="GO" id="GO:0005737">
    <property type="term" value="C:cytoplasm"/>
    <property type="evidence" value="ECO:0007669"/>
    <property type="project" value="UniProtKB-SubCell"/>
</dbReference>
<protein>
    <recommendedName>
        <fullName evidence="11">Cysteine protease</fullName>
        <ecNumber evidence="11">3.4.22.-</ecNumber>
    </recommendedName>
</protein>
<evidence type="ECO:0000256" key="2">
    <source>
        <dbReference type="ARBA" id="ARBA00010958"/>
    </source>
</evidence>
<dbReference type="GO" id="GO:0035973">
    <property type="term" value="P:aggrephagy"/>
    <property type="evidence" value="ECO:0007669"/>
    <property type="project" value="TreeGrafter"/>
</dbReference>
<evidence type="ECO:0000256" key="1">
    <source>
        <dbReference type="ARBA" id="ARBA00004496"/>
    </source>
</evidence>
<keyword evidence="3" id="KW-0813">Transport</keyword>
<dbReference type="EMBL" id="GEEE01005017">
    <property type="protein sequence ID" value="JAP58208.1"/>
    <property type="molecule type" value="Transcribed_RNA"/>
</dbReference>
<comment type="catalytic activity">
    <reaction evidence="10">
        <text>[protein]-C-terminal L-amino acid-glycyl-phosphatidylethanolamide + H2O = [protein]-C-terminal L-amino acid-glycine + a 1,2-diacyl-sn-glycero-3-phosphoethanolamine</text>
        <dbReference type="Rhea" id="RHEA:67548"/>
        <dbReference type="Rhea" id="RHEA-COMP:17323"/>
        <dbReference type="Rhea" id="RHEA-COMP:17324"/>
        <dbReference type="ChEBI" id="CHEBI:15377"/>
        <dbReference type="ChEBI" id="CHEBI:64612"/>
        <dbReference type="ChEBI" id="CHEBI:172940"/>
        <dbReference type="ChEBI" id="CHEBI:172941"/>
    </reaction>
    <physiologicalReaction direction="left-to-right" evidence="10">
        <dbReference type="Rhea" id="RHEA:67549"/>
    </physiologicalReaction>
</comment>
<dbReference type="EMBL" id="GEEE01012368">
    <property type="protein sequence ID" value="JAP50857.1"/>
    <property type="molecule type" value="Transcribed_RNA"/>
</dbReference>
<dbReference type="GO" id="GO:0019786">
    <property type="term" value="F:protein-phosphatidylethanolamide deconjugating activity"/>
    <property type="evidence" value="ECO:0007669"/>
    <property type="project" value="InterPro"/>
</dbReference>
<comment type="function">
    <text evidence="11">Cysteine protease that plays a key role in autophagy by mediating both proteolytic activation and delipidation of ATG8 family proteins.</text>
</comment>
<dbReference type="GO" id="GO:0000045">
    <property type="term" value="P:autophagosome assembly"/>
    <property type="evidence" value="ECO:0007669"/>
    <property type="project" value="TreeGrafter"/>
</dbReference>
<keyword evidence="8 11" id="KW-0653">Protein transport</keyword>
<name>A0A0X3Q313_SCHSO</name>
<keyword evidence="7" id="KW-0788">Thiol protease</keyword>
<keyword evidence="4 11" id="KW-0963">Cytoplasm</keyword>
<organism evidence="14">
    <name type="scientific">Schistocephalus solidus</name>
    <name type="common">Tapeworm</name>
    <dbReference type="NCBI Taxonomy" id="70667"/>
    <lineage>
        <taxon>Eukaryota</taxon>
        <taxon>Metazoa</taxon>
        <taxon>Spiralia</taxon>
        <taxon>Lophotrochozoa</taxon>
        <taxon>Platyhelminthes</taxon>
        <taxon>Cestoda</taxon>
        <taxon>Eucestoda</taxon>
        <taxon>Diphyllobothriidea</taxon>
        <taxon>Diphyllobothriidae</taxon>
        <taxon>Schistocephalus</taxon>
    </lineage>
</organism>
<keyword evidence="9 11" id="KW-0072">Autophagy</keyword>
<evidence type="ECO:0000256" key="9">
    <source>
        <dbReference type="ARBA" id="ARBA00023006"/>
    </source>
</evidence>
<feature type="region of interest" description="Disordered" evidence="12">
    <location>
        <begin position="314"/>
        <end position="337"/>
    </location>
</feature>
<dbReference type="InterPro" id="IPR046792">
    <property type="entry name" value="Peptidase_C54_cat"/>
</dbReference>
<keyword evidence="5 11" id="KW-0645">Protease</keyword>
<feature type="compositionally biased region" description="Polar residues" evidence="12">
    <location>
        <begin position="390"/>
        <end position="402"/>
    </location>
</feature>
<dbReference type="GO" id="GO:0004197">
    <property type="term" value="F:cysteine-type endopeptidase activity"/>
    <property type="evidence" value="ECO:0007669"/>
    <property type="project" value="TreeGrafter"/>
</dbReference>
<dbReference type="GO" id="GO:0034727">
    <property type="term" value="P:piecemeal microautophagy of the nucleus"/>
    <property type="evidence" value="ECO:0007669"/>
    <property type="project" value="TreeGrafter"/>
</dbReference>
<dbReference type="PANTHER" id="PTHR22624:SF52">
    <property type="entry name" value="CYSTEINE PROTEASE"/>
    <property type="match status" value="1"/>
</dbReference>
<dbReference type="InterPro" id="IPR005078">
    <property type="entry name" value="Peptidase_C54"/>
</dbReference>
<dbReference type="EC" id="3.4.22.-" evidence="11"/>
<evidence type="ECO:0000256" key="3">
    <source>
        <dbReference type="ARBA" id="ARBA00022448"/>
    </source>
</evidence>
<dbReference type="GO" id="GO:0000423">
    <property type="term" value="P:mitophagy"/>
    <property type="evidence" value="ECO:0007669"/>
    <property type="project" value="TreeGrafter"/>
</dbReference>
<evidence type="ECO:0000256" key="8">
    <source>
        <dbReference type="ARBA" id="ARBA00022927"/>
    </source>
</evidence>
<evidence type="ECO:0000256" key="7">
    <source>
        <dbReference type="ARBA" id="ARBA00022807"/>
    </source>
</evidence>
<gene>
    <name evidence="14" type="primary">ATG4D</name>
    <name evidence="14" type="ORF">TR123676</name>
</gene>
<comment type="similarity">
    <text evidence="2 11">Belongs to the peptidase C54 family.</text>
</comment>
<evidence type="ECO:0000256" key="11">
    <source>
        <dbReference type="RuleBase" id="RU363115"/>
    </source>
</evidence>
<evidence type="ECO:0000256" key="10">
    <source>
        <dbReference type="ARBA" id="ARBA00029362"/>
    </source>
</evidence>